<keyword evidence="1" id="KW-0175">Coiled coil</keyword>
<dbReference type="AlphaFoldDB" id="A0A1J5R5A1"/>
<evidence type="ECO:0000256" key="1">
    <source>
        <dbReference type="SAM" id="Coils"/>
    </source>
</evidence>
<gene>
    <name evidence="3" type="ORF">GALL_332590</name>
</gene>
<reference evidence="3" key="1">
    <citation type="submission" date="2016-10" db="EMBL/GenBank/DDBJ databases">
        <title>Sequence of Gallionella enrichment culture.</title>
        <authorList>
            <person name="Poehlein A."/>
            <person name="Muehling M."/>
            <person name="Daniel R."/>
        </authorList>
    </citation>
    <scope>NUCLEOTIDE SEQUENCE</scope>
</reference>
<proteinExistence type="predicted"/>
<feature type="coiled-coil region" evidence="1">
    <location>
        <begin position="83"/>
        <end position="216"/>
    </location>
</feature>
<sequence length="284" mass="32500">MLLFFRYGITPTANKLYQYVRKGSMSAPAEALNTFWVVLREKSRVRIERPDLPEQVKDAAGSFAASLWKQAQEAAQARFSAQIAESNEKVLEARQESDIARKELATILLTLQETQAHLENANQRIAEIEKKHAVDISTLATFEKSFESLQNERVNLDRSLEATRTGFSRDIEIINVALSKAEERYRLLEAKSLMEVDRERQRASKLEKELIKIRETTRTDQVDQQKELFSLQNVISGLREKLGTLNGQLNAVTSQQKETTRRLRFTEKKLEASSAKNSRIKSMP</sequence>
<dbReference type="EMBL" id="MLJW01000582">
    <property type="protein sequence ID" value="OIQ84899.1"/>
    <property type="molecule type" value="Genomic_DNA"/>
</dbReference>
<protein>
    <recommendedName>
        <fullName evidence="2">KfrA N-terminal DNA-binding domain-containing protein</fullName>
    </recommendedName>
</protein>
<accession>A0A1J5R5A1</accession>
<dbReference type="Pfam" id="PF11740">
    <property type="entry name" value="KfrA_N"/>
    <property type="match status" value="1"/>
</dbReference>
<organism evidence="3">
    <name type="scientific">mine drainage metagenome</name>
    <dbReference type="NCBI Taxonomy" id="410659"/>
    <lineage>
        <taxon>unclassified sequences</taxon>
        <taxon>metagenomes</taxon>
        <taxon>ecological metagenomes</taxon>
    </lineage>
</organism>
<feature type="domain" description="KfrA N-terminal DNA-binding" evidence="2">
    <location>
        <begin position="4"/>
        <end position="105"/>
    </location>
</feature>
<evidence type="ECO:0000313" key="3">
    <source>
        <dbReference type="EMBL" id="OIQ84899.1"/>
    </source>
</evidence>
<comment type="caution">
    <text evidence="3">The sequence shown here is derived from an EMBL/GenBank/DDBJ whole genome shotgun (WGS) entry which is preliminary data.</text>
</comment>
<name>A0A1J5R5A1_9ZZZZ</name>
<evidence type="ECO:0000259" key="2">
    <source>
        <dbReference type="Pfam" id="PF11740"/>
    </source>
</evidence>
<dbReference type="InterPro" id="IPR021104">
    <property type="entry name" value="KfrA_DNA-bd_N"/>
</dbReference>